<dbReference type="PANTHER" id="PTHR36180:SF2">
    <property type="entry name" value="BRO FAMILY PROTEIN"/>
    <property type="match status" value="1"/>
</dbReference>
<dbReference type="PANTHER" id="PTHR36180">
    <property type="entry name" value="DNA-BINDING PROTEIN-RELATED-RELATED"/>
    <property type="match status" value="1"/>
</dbReference>
<name>A0A844GB16_9BACT</name>
<dbReference type="RefSeq" id="WP_154420740.1">
    <property type="nucleotide sequence ID" value="NZ_VUNS01000041.1"/>
</dbReference>
<evidence type="ECO:0000256" key="1">
    <source>
        <dbReference type="SAM" id="Coils"/>
    </source>
</evidence>
<feature type="domain" description="Bro-N" evidence="2">
    <location>
        <begin position="1"/>
        <end position="104"/>
    </location>
</feature>
<dbReference type="InterPro" id="IPR003497">
    <property type="entry name" value="BRO_N_domain"/>
</dbReference>
<evidence type="ECO:0000259" key="2">
    <source>
        <dbReference type="PROSITE" id="PS51750"/>
    </source>
</evidence>
<dbReference type="EMBL" id="VUNS01000041">
    <property type="protein sequence ID" value="MST99568.1"/>
    <property type="molecule type" value="Genomic_DNA"/>
</dbReference>
<keyword evidence="1" id="KW-0175">Coiled coil</keyword>
<comment type="caution">
    <text evidence="3">The sequence shown here is derived from an EMBL/GenBank/DDBJ whole genome shotgun (WGS) entry which is preliminary data.</text>
</comment>
<evidence type="ECO:0000313" key="3">
    <source>
        <dbReference type="EMBL" id="MST99568.1"/>
    </source>
</evidence>
<feature type="coiled-coil region" evidence="1">
    <location>
        <begin position="123"/>
        <end position="150"/>
    </location>
</feature>
<proteinExistence type="predicted"/>
<accession>A0A844GB16</accession>
<dbReference type="AlphaFoldDB" id="A0A844GB16"/>
<gene>
    <name evidence="3" type="ORF">FYJ85_21300</name>
</gene>
<sequence length="221" mass="24705">MNEIVKVYKNSPIRIVEKDGEPWFVAKDVCNILEIKNSRDTLNKCLDEDERGVDIIYTPGGNQEMTIVSEAGLYSLILRSRKPEAKAFKRWVTHEVLPSIRKTGAYLSPGMSNEQVKALVATLEEEVYRRIQAENRLAKLEAHAEKLARAAIPATPFGELSQKTGRPRTCLVRNYLRSGQEVKPEHFGAYIQLLLPLYTARELLLDALPAPTSAPAASVSC</sequence>
<protein>
    <submittedName>
        <fullName evidence="3">Bro-N domain-containing protein</fullName>
    </submittedName>
</protein>
<keyword evidence="4" id="KW-1185">Reference proteome</keyword>
<reference evidence="3 4" key="1">
    <citation type="submission" date="2019-08" db="EMBL/GenBank/DDBJ databases">
        <title>In-depth cultivation of the pig gut microbiome towards novel bacterial diversity and tailored functional studies.</title>
        <authorList>
            <person name="Wylensek D."/>
            <person name="Hitch T.C.A."/>
            <person name="Clavel T."/>
        </authorList>
    </citation>
    <scope>NUCLEOTIDE SEQUENCE [LARGE SCALE GENOMIC DNA]</scope>
    <source>
        <strain evidence="3 4">BBE-744-WT-12</strain>
    </source>
</reference>
<dbReference type="Pfam" id="PF02498">
    <property type="entry name" value="Bro-N"/>
    <property type="match status" value="1"/>
</dbReference>
<dbReference type="Proteomes" id="UP000435649">
    <property type="component" value="Unassembled WGS sequence"/>
</dbReference>
<dbReference type="SMART" id="SM01040">
    <property type="entry name" value="Bro-N"/>
    <property type="match status" value="1"/>
</dbReference>
<evidence type="ECO:0000313" key="4">
    <source>
        <dbReference type="Proteomes" id="UP000435649"/>
    </source>
</evidence>
<dbReference type="PROSITE" id="PS51750">
    <property type="entry name" value="BRO_N"/>
    <property type="match status" value="1"/>
</dbReference>
<organism evidence="3 4">
    <name type="scientific">Victivallis lenta</name>
    <dbReference type="NCBI Taxonomy" id="2606640"/>
    <lineage>
        <taxon>Bacteria</taxon>
        <taxon>Pseudomonadati</taxon>
        <taxon>Lentisphaerota</taxon>
        <taxon>Lentisphaeria</taxon>
        <taxon>Victivallales</taxon>
        <taxon>Victivallaceae</taxon>
        <taxon>Victivallis</taxon>
    </lineage>
</organism>